<proteinExistence type="predicted"/>
<dbReference type="RefSeq" id="WP_344230193.1">
    <property type="nucleotide sequence ID" value="NZ_BAAALH010000002.1"/>
</dbReference>
<dbReference type="CDD" id="cd06530">
    <property type="entry name" value="S26_SPase_I"/>
    <property type="match status" value="1"/>
</dbReference>
<keyword evidence="2" id="KW-0812">Transmembrane</keyword>
<dbReference type="InterPro" id="IPR001733">
    <property type="entry name" value="Peptidase_S26B"/>
</dbReference>
<gene>
    <name evidence="3" type="ORF">ACFO0K_01615</name>
</gene>
<keyword evidence="3" id="KW-0378">Hydrolase</keyword>
<feature type="transmembrane region" description="Helical" evidence="2">
    <location>
        <begin position="20"/>
        <end position="41"/>
    </location>
</feature>
<evidence type="ECO:0000313" key="3">
    <source>
        <dbReference type="EMBL" id="MFC4428375.1"/>
    </source>
</evidence>
<keyword evidence="2" id="KW-1133">Transmembrane helix</keyword>
<dbReference type="GO" id="GO:0009003">
    <property type="term" value="F:signal peptidase activity"/>
    <property type="evidence" value="ECO:0007669"/>
    <property type="project" value="UniProtKB-EC"/>
</dbReference>
<dbReference type="PANTHER" id="PTHR10806">
    <property type="entry name" value="SIGNAL PEPTIDASE COMPLEX CATALYTIC SUBUNIT SEC11"/>
    <property type="match status" value="1"/>
</dbReference>
<dbReference type="EC" id="3.4.21.89" evidence="1"/>
<reference evidence="4" key="1">
    <citation type="journal article" date="2019" name="Int. J. Syst. Evol. Microbiol.">
        <title>The Global Catalogue of Microorganisms (GCM) 10K type strain sequencing project: providing services to taxonomists for standard genome sequencing and annotation.</title>
        <authorList>
            <consortium name="The Broad Institute Genomics Platform"/>
            <consortium name="The Broad Institute Genome Sequencing Center for Infectious Disease"/>
            <person name="Wu L."/>
            <person name="Ma J."/>
        </authorList>
    </citation>
    <scope>NUCLEOTIDE SEQUENCE [LARGE SCALE GENOMIC DNA]</scope>
    <source>
        <strain evidence="4">CGMCC 1.12125</strain>
    </source>
</reference>
<dbReference type="InterPro" id="IPR019533">
    <property type="entry name" value="Peptidase_S26"/>
</dbReference>
<protein>
    <recommendedName>
        <fullName evidence="1">Signal peptidase I</fullName>
        <ecNumber evidence="1">3.4.21.89</ecNumber>
    </recommendedName>
</protein>
<accession>A0ABV8XVQ0</accession>
<dbReference type="PANTHER" id="PTHR10806:SF6">
    <property type="entry name" value="SIGNAL PEPTIDASE COMPLEX CATALYTIC SUBUNIT SEC11"/>
    <property type="match status" value="1"/>
</dbReference>
<dbReference type="NCBIfam" id="TIGR02228">
    <property type="entry name" value="sigpep_I_arch"/>
    <property type="match status" value="1"/>
</dbReference>
<feature type="transmembrane region" description="Helical" evidence="2">
    <location>
        <begin position="157"/>
        <end position="179"/>
    </location>
</feature>
<dbReference type="EMBL" id="JBHSEN010000001">
    <property type="protein sequence ID" value="MFC4428375.1"/>
    <property type="molecule type" value="Genomic_DNA"/>
</dbReference>
<keyword evidence="4" id="KW-1185">Reference proteome</keyword>
<name>A0ABV8XVQ0_9MICC</name>
<dbReference type="Proteomes" id="UP001595965">
    <property type="component" value="Unassembled WGS sequence"/>
</dbReference>
<evidence type="ECO:0000256" key="2">
    <source>
        <dbReference type="SAM" id="Phobius"/>
    </source>
</evidence>
<sequence length="220" mass="23652">MSLRPHRTRHRVPTWLEWIGQALSFGFLCISALAAIVLIIIPSASGSQTYSVLTNSMAPSYPAGTFLVVKPTPADALQVDDIITFQMESGRPEVITHRITALTAGQNGERLLITQGDNNDEVDPKPVQDIQVRGTLMYAVPYVGFLASALGRTDRGAMITALAFTLIAFGTFTTSRGAIHHCREARNGQLATEASDALDASVTTPAAEYAASPDRSEKVH</sequence>
<comment type="caution">
    <text evidence="3">The sequence shown here is derived from an EMBL/GenBank/DDBJ whole genome shotgun (WGS) entry which is preliminary data.</text>
</comment>
<keyword evidence="2" id="KW-0472">Membrane</keyword>
<evidence type="ECO:0000256" key="1">
    <source>
        <dbReference type="NCBIfam" id="TIGR02228"/>
    </source>
</evidence>
<organism evidence="3 4">
    <name type="scientific">Citricoccus alkalitolerans</name>
    <dbReference type="NCBI Taxonomy" id="246603"/>
    <lineage>
        <taxon>Bacteria</taxon>
        <taxon>Bacillati</taxon>
        <taxon>Actinomycetota</taxon>
        <taxon>Actinomycetes</taxon>
        <taxon>Micrococcales</taxon>
        <taxon>Micrococcaceae</taxon>
        <taxon>Citricoccus</taxon>
    </lineage>
</organism>
<evidence type="ECO:0000313" key="4">
    <source>
        <dbReference type="Proteomes" id="UP001595965"/>
    </source>
</evidence>